<dbReference type="GO" id="GO:0016757">
    <property type="term" value="F:glycosyltransferase activity"/>
    <property type="evidence" value="ECO:0007669"/>
    <property type="project" value="UniProtKB-KW"/>
</dbReference>
<dbReference type="InterPro" id="IPR028098">
    <property type="entry name" value="Glyco_trans_4-like_N"/>
</dbReference>
<dbReference type="SUPFAM" id="SSF53756">
    <property type="entry name" value="UDP-Glycosyltransferase/glycogen phosphorylase"/>
    <property type="match status" value="1"/>
</dbReference>
<dbReference type="Gene3D" id="3.40.50.2000">
    <property type="entry name" value="Glycogen Phosphorylase B"/>
    <property type="match status" value="2"/>
</dbReference>
<dbReference type="EC" id="2.4.-.-" evidence="3"/>
<dbReference type="EMBL" id="JBHTCP010000014">
    <property type="protein sequence ID" value="MFC7371708.1"/>
    <property type="molecule type" value="Genomic_DNA"/>
</dbReference>
<reference evidence="4" key="1">
    <citation type="journal article" date="2019" name="Int. J. Syst. Evol. Microbiol.">
        <title>The Global Catalogue of Microorganisms (GCM) 10K type strain sequencing project: providing services to taxonomists for standard genome sequencing and annotation.</title>
        <authorList>
            <consortium name="The Broad Institute Genomics Platform"/>
            <consortium name="The Broad Institute Genome Sequencing Center for Infectious Disease"/>
            <person name="Wu L."/>
            <person name="Ma J."/>
        </authorList>
    </citation>
    <scope>NUCLEOTIDE SEQUENCE [LARGE SCALE GENOMIC DNA]</scope>
    <source>
        <strain evidence="4">NBRC 106396</strain>
    </source>
</reference>
<proteinExistence type="predicted"/>
<organism evidence="3 4">
    <name type="scientific">Fictibacillus iocasae</name>
    <dbReference type="NCBI Taxonomy" id="2715437"/>
    <lineage>
        <taxon>Bacteria</taxon>
        <taxon>Bacillati</taxon>
        <taxon>Bacillota</taxon>
        <taxon>Bacilli</taxon>
        <taxon>Bacillales</taxon>
        <taxon>Fictibacillaceae</taxon>
        <taxon>Fictibacillus</taxon>
    </lineage>
</organism>
<evidence type="ECO:0000259" key="2">
    <source>
        <dbReference type="Pfam" id="PF13439"/>
    </source>
</evidence>
<gene>
    <name evidence="3" type="ORF">ACFQPF_08465</name>
</gene>
<dbReference type="CDD" id="cd03801">
    <property type="entry name" value="GT4_PimA-like"/>
    <property type="match status" value="1"/>
</dbReference>
<dbReference type="Proteomes" id="UP001596549">
    <property type="component" value="Unassembled WGS sequence"/>
</dbReference>
<dbReference type="InterPro" id="IPR001296">
    <property type="entry name" value="Glyco_trans_1"/>
</dbReference>
<comment type="caution">
    <text evidence="3">The sequence shown here is derived from an EMBL/GenBank/DDBJ whole genome shotgun (WGS) entry which is preliminary data.</text>
</comment>
<accession>A0ABW2NRX3</accession>
<evidence type="ECO:0000313" key="3">
    <source>
        <dbReference type="EMBL" id="MFC7371708.1"/>
    </source>
</evidence>
<evidence type="ECO:0000259" key="1">
    <source>
        <dbReference type="Pfam" id="PF00534"/>
    </source>
</evidence>
<feature type="domain" description="Glycosyltransferase subfamily 4-like N-terminal" evidence="2">
    <location>
        <begin position="16"/>
        <end position="205"/>
    </location>
</feature>
<dbReference type="RefSeq" id="WP_379748557.1">
    <property type="nucleotide sequence ID" value="NZ_JBHTCP010000014.1"/>
</dbReference>
<evidence type="ECO:0000313" key="4">
    <source>
        <dbReference type="Proteomes" id="UP001596549"/>
    </source>
</evidence>
<dbReference type="Pfam" id="PF13439">
    <property type="entry name" value="Glyco_transf_4"/>
    <property type="match status" value="1"/>
</dbReference>
<dbReference type="Pfam" id="PF00534">
    <property type="entry name" value="Glycos_transf_1"/>
    <property type="match status" value="1"/>
</dbReference>
<dbReference type="PANTHER" id="PTHR12526:SF630">
    <property type="entry name" value="GLYCOSYLTRANSFERASE"/>
    <property type="match status" value="1"/>
</dbReference>
<protein>
    <submittedName>
        <fullName evidence="3">Glycosyltransferase family 4 protein</fullName>
        <ecNumber evidence="3">2.4.-.-</ecNumber>
    </submittedName>
</protein>
<name>A0ABW2NRX3_9BACL</name>
<keyword evidence="4" id="KW-1185">Reference proteome</keyword>
<sequence length="400" mass="45569">MKILLATFFTIPQEIGGFWPFISELKTGLIQEGFSVDILGRTADGLGYTLYCQNKIIRSVELLPLVKKQLLQSLNQLPPENYEIQRYGLELAAAAFDLSQYDLIHCQDVIAGHALSRVKLASTPLITSVHGSLPLASMHLLKQGNSQLSSKECEETAIYRYNMALEFAGLQESNLIHTSSIWFRKQLKERYNIPHEKMVTIPYGLRIDSHIKEEVSSLKRNPDKKIIIYTGRLTAIKGISYLIHALFELKKTRSDWECWVIGDGERKEEYISKARELDLLDQIKFFGKRNDVFSLLKKSDIFVLPSLQDNQPYSLMEAQFAGLSSVVTKTGGLPEMVRHGINGLLVNPASHQELFYAMQQLLEQDNLRSFLGNQAKKSAENTWCFQKMIKKIITMYKMVV</sequence>
<keyword evidence="3" id="KW-0328">Glycosyltransferase</keyword>
<dbReference type="PANTHER" id="PTHR12526">
    <property type="entry name" value="GLYCOSYLTRANSFERASE"/>
    <property type="match status" value="1"/>
</dbReference>
<keyword evidence="3" id="KW-0808">Transferase</keyword>
<feature type="domain" description="Glycosyl transferase family 1" evidence="1">
    <location>
        <begin position="213"/>
        <end position="377"/>
    </location>
</feature>